<feature type="region of interest" description="Disordered" evidence="1">
    <location>
        <begin position="451"/>
        <end position="522"/>
    </location>
</feature>
<dbReference type="SUPFAM" id="SSF56672">
    <property type="entry name" value="DNA/RNA polymerases"/>
    <property type="match status" value="1"/>
</dbReference>
<dbReference type="CDD" id="cd00303">
    <property type="entry name" value="retropepsin_like"/>
    <property type="match status" value="1"/>
</dbReference>
<evidence type="ECO:0000313" key="2">
    <source>
        <dbReference type="EMBL" id="KTB45795.1"/>
    </source>
</evidence>
<sequence>MQVKRAEKELEEHLWGPVDCEFLPRFFGEPRDDYTESLDREVDLYDNFLHLYMGNLKWEERDSGYVHFLSIAGMNIEPKSYPGLQRTSSLVKAINQIVPKPIVIVVMIDGKPCRALIDTSSLGDFMSTQVADQLGVRKQYLEKPLPLHMAVQGSRSKIHCGATVDFRYQKIKSVHYFDIVNLSGYDIILGTPWLFSHKVRIGLNPSTVEIGSDMKLPIQGENVSEIQSQNIVIEEETLEATWQELKEYAKPICKTAADTPLPPLRVINHTIPLIDEEKVYSWRPSRCPQAFRSQWDQKRKDYTASGHWEVKTARNTMPMMLIPKSPKQKDLLRIVVDLRERNANTKKVVSPLPNIEDITRRVAKYKFRSIIDGKDAYEQIRVIPEHVDRTAVSTRTYTYHDDNVENDRLETCGISMPLFTGLEAHAVRSATDAGSGRPETSKEFAKRMKSFVRVSGPRRAQEGGSATHQTETQQQNFGSSMPDQPKPSDSSSLETSHKQDEGKERLFIRIPGRSAFKGTETQ</sequence>
<dbReference type="InterPro" id="IPR043128">
    <property type="entry name" value="Rev_trsase/Diguanyl_cyclase"/>
</dbReference>
<reference evidence="2 3" key="1">
    <citation type="submission" date="2015-12" db="EMBL/GenBank/DDBJ databases">
        <title>Draft genome sequence of Moniliophthora roreri, the causal agent of frosty pod rot of cacao.</title>
        <authorList>
            <person name="Aime M.C."/>
            <person name="Diaz-Valderrama J.R."/>
            <person name="Kijpornyongpan T."/>
            <person name="Phillips-Mora W."/>
        </authorList>
    </citation>
    <scope>NUCLEOTIDE SEQUENCE [LARGE SCALE GENOMIC DNA]</scope>
    <source>
        <strain evidence="2 3">MCA 2952</strain>
    </source>
</reference>
<dbReference type="PANTHER" id="PTHR24559">
    <property type="entry name" value="TRANSPOSON TY3-I GAG-POL POLYPROTEIN"/>
    <property type="match status" value="1"/>
</dbReference>
<gene>
    <name evidence="2" type="ORF">WG66_1628</name>
</gene>
<organism evidence="2 3">
    <name type="scientific">Moniliophthora roreri</name>
    <name type="common">Frosty pod rot fungus</name>
    <name type="synonym">Monilia roreri</name>
    <dbReference type="NCBI Taxonomy" id="221103"/>
    <lineage>
        <taxon>Eukaryota</taxon>
        <taxon>Fungi</taxon>
        <taxon>Dikarya</taxon>
        <taxon>Basidiomycota</taxon>
        <taxon>Agaricomycotina</taxon>
        <taxon>Agaricomycetes</taxon>
        <taxon>Agaricomycetidae</taxon>
        <taxon>Agaricales</taxon>
        <taxon>Marasmiineae</taxon>
        <taxon>Marasmiaceae</taxon>
        <taxon>Moniliophthora</taxon>
    </lineage>
</organism>
<dbReference type="InterPro" id="IPR053134">
    <property type="entry name" value="RNA-dir_DNA_polymerase"/>
</dbReference>
<dbReference type="Gene3D" id="3.30.70.270">
    <property type="match status" value="1"/>
</dbReference>
<evidence type="ECO:0000313" key="3">
    <source>
        <dbReference type="Proteomes" id="UP000054988"/>
    </source>
</evidence>
<dbReference type="Pfam" id="PF08284">
    <property type="entry name" value="RVP_2"/>
    <property type="match status" value="1"/>
</dbReference>
<dbReference type="eggNOG" id="KOG0017">
    <property type="taxonomic scope" value="Eukaryota"/>
</dbReference>
<dbReference type="Gene3D" id="2.40.70.10">
    <property type="entry name" value="Acid Proteases"/>
    <property type="match status" value="1"/>
</dbReference>
<dbReference type="PANTHER" id="PTHR24559:SF444">
    <property type="entry name" value="REVERSE TRANSCRIPTASE DOMAIN-CONTAINING PROTEIN"/>
    <property type="match status" value="1"/>
</dbReference>
<dbReference type="InterPro" id="IPR021109">
    <property type="entry name" value="Peptidase_aspartic_dom_sf"/>
</dbReference>
<dbReference type="AlphaFoldDB" id="A0A0W0GB85"/>
<dbReference type="InterPro" id="IPR043502">
    <property type="entry name" value="DNA/RNA_pol_sf"/>
</dbReference>
<proteinExistence type="predicted"/>
<dbReference type="SUPFAM" id="SSF50630">
    <property type="entry name" value="Acid proteases"/>
    <property type="match status" value="1"/>
</dbReference>
<dbReference type="EMBL" id="LATX01000613">
    <property type="protein sequence ID" value="KTB45795.1"/>
    <property type="molecule type" value="Genomic_DNA"/>
</dbReference>
<protein>
    <submittedName>
        <fullName evidence="2">Putative polyprotein</fullName>
    </submittedName>
</protein>
<feature type="compositionally biased region" description="Basic and acidic residues" evidence="1">
    <location>
        <begin position="495"/>
        <end position="507"/>
    </location>
</feature>
<evidence type="ECO:0000256" key="1">
    <source>
        <dbReference type="SAM" id="MobiDB-lite"/>
    </source>
</evidence>
<dbReference type="Gene3D" id="3.10.10.10">
    <property type="entry name" value="HIV Type 1 Reverse Transcriptase, subunit A, domain 1"/>
    <property type="match status" value="1"/>
</dbReference>
<accession>A0A0W0GB85</accession>
<dbReference type="Proteomes" id="UP000054988">
    <property type="component" value="Unassembled WGS sequence"/>
</dbReference>
<name>A0A0W0GB85_MONRR</name>
<feature type="compositionally biased region" description="Polar residues" evidence="1">
    <location>
        <begin position="464"/>
        <end position="494"/>
    </location>
</feature>
<comment type="caution">
    <text evidence="2">The sequence shown here is derived from an EMBL/GenBank/DDBJ whole genome shotgun (WGS) entry which is preliminary data.</text>
</comment>